<dbReference type="STRING" id="1112.A9D12_05180"/>
<evidence type="ECO:0000256" key="1">
    <source>
        <dbReference type="ARBA" id="ARBA00004442"/>
    </source>
</evidence>
<comment type="subcellular location">
    <subcellularLocation>
        <location evidence="1">Cell outer membrane</location>
    </subcellularLocation>
</comment>
<accession>A0A192D8B6</accession>
<evidence type="ECO:0000259" key="7">
    <source>
        <dbReference type="Pfam" id="PF14905"/>
    </source>
</evidence>
<dbReference type="PANTHER" id="PTHR40980">
    <property type="entry name" value="PLUG DOMAIN-CONTAINING PROTEIN"/>
    <property type="match status" value="1"/>
</dbReference>
<dbReference type="InterPro" id="IPR012910">
    <property type="entry name" value="Plug_dom"/>
</dbReference>
<keyword evidence="5" id="KW-0732">Signal</keyword>
<feature type="region of interest" description="Disordered" evidence="4">
    <location>
        <begin position="232"/>
        <end position="264"/>
    </location>
</feature>
<proteinExistence type="predicted"/>
<dbReference type="Proteomes" id="UP000078263">
    <property type="component" value="Chromosome"/>
</dbReference>
<keyword evidence="8" id="KW-0675">Receptor</keyword>
<dbReference type="Gene3D" id="2.170.130.10">
    <property type="entry name" value="TonB-dependent receptor, plug domain"/>
    <property type="match status" value="1"/>
</dbReference>
<evidence type="ECO:0000313" key="9">
    <source>
        <dbReference type="Proteomes" id="UP000078263"/>
    </source>
</evidence>
<dbReference type="Pfam" id="PF14905">
    <property type="entry name" value="OMP_b-brl_3"/>
    <property type="match status" value="1"/>
</dbReference>
<feature type="region of interest" description="Disordered" evidence="4">
    <location>
        <begin position="615"/>
        <end position="642"/>
    </location>
</feature>
<dbReference type="EMBL" id="CP016033">
    <property type="protein sequence ID" value="ANK14107.1"/>
    <property type="molecule type" value="Genomic_DNA"/>
</dbReference>
<feature type="chain" id="PRO_5008251890" evidence="5">
    <location>
        <begin position="26"/>
        <end position="813"/>
    </location>
</feature>
<dbReference type="SUPFAM" id="SSF56935">
    <property type="entry name" value="Porins"/>
    <property type="match status" value="1"/>
</dbReference>
<dbReference type="RefSeq" id="WP_068353699.1">
    <property type="nucleotide sequence ID" value="NZ_CP016033.1"/>
</dbReference>
<dbReference type="Pfam" id="PF07715">
    <property type="entry name" value="Plug"/>
    <property type="match status" value="1"/>
</dbReference>
<feature type="domain" description="Outer membrane protein beta-barrel" evidence="7">
    <location>
        <begin position="476"/>
        <end position="728"/>
    </location>
</feature>
<sequence length="813" mass="88462">MIRNRLLAGAAVSAFSLALASPALANDPAQTPAVTAQAGGAIAQTAEGDDGEIQSAKEIVVQGGIGFRNRSDNAEPVLVYDEEYFQRFEPLTAGDALKRVPGVTFLSDVIESDGARLRGLDPGYTQVLINGERVPGGQADRSFFLDRIPAELIEQVEIVRSSSARRTGDAVAGSLNIKLRDGYTFDGGYLRAGGLFFDDGEVKPSGGFYYGGALAGGRVLLGANVQGRYNPKRKSSLRYGDSPENNPDFATDDFDNREDQTDTRDGTDYAFNASWGIESETTTFELLGNVVRTERTETERSFEYNDPSAINGPVRAVPAGNLLTDNANVNDITTKSWAIIGKLDHDWGFGETKLRAGFSRFDDRQDEFEYEVDFDRSAPRFTGDLTLRDTADKEVFVNLEQGFALGDDLTLAVGGFAQDKDRRFDLQEVRSRFNLTAADRQGYDQFARNPGEFAPDPFPALGVTASNTIAEDRRDLYALIEGTSGALTFEAGVRWENTDVTVTDLTPGGLGTFRNDYDVLLPSASFKLDLGAGRITASAARTLRRPNFDFITPGLLPAELGDNDFRGNPLLLPETAWGGDLGYEHKIGKTGIIGVNVFYRDIGNLTELATELDANGVPSRGSEDRPPTLDANGNPIPGTGSRTFIYTPRNTGSGEVYGIEFDASFSLAFIGLPDTGVFGNLALLDSTITDEFGERRFNDQSKYVYNFGAIQNLPDFGAAFGATYRKQGAAYGRVVGEEVTTRYGADLEIFVEKRFGDSFTIRAVGSNLLDGTKDEDFNKFATTGDQIARDFDEYELESERAGPVFQVVARYAF</sequence>
<gene>
    <name evidence="8" type="ORF">A9D12_05180</name>
</gene>
<dbReference type="KEGG" id="pns:A9D12_05180"/>
<dbReference type="Gene3D" id="2.40.170.20">
    <property type="entry name" value="TonB-dependent receptor, beta-barrel domain"/>
    <property type="match status" value="1"/>
</dbReference>
<evidence type="ECO:0000259" key="6">
    <source>
        <dbReference type="Pfam" id="PF07715"/>
    </source>
</evidence>
<dbReference type="InterPro" id="IPR037066">
    <property type="entry name" value="Plug_dom_sf"/>
</dbReference>
<reference evidence="8 9" key="1">
    <citation type="submission" date="2016-05" db="EMBL/GenBank/DDBJ databases">
        <title>Compelete Genome Sequence of Bacteriochlorophyll-Synthesizing Bacterium Porphyrobacter neustonensis DSM 9434.</title>
        <authorList>
            <person name="Shi X.-L."/>
            <person name="Wu Y.-H."/>
            <person name="Cheng H."/>
            <person name="Xu L."/>
            <person name="Zhang X.-Q."/>
            <person name="Wang C.-S."/>
            <person name="Xu X.-W."/>
        </authorList>
    </citation>
    <scope>NUCLEOTIDE SEQUENCE [LARGE SCALE GENOMIC DNA]</scope>
    <source>
        <strain evidence="8 9">DSM 9434</strain>
    </source>
</reference>
<keyword evidence="9" id="KW-1185">Reference proteome</keyword>
<keyword evidence="3" id="KW-0998">Cell outer membrane</keyword>
<feature type="domain" description="TonB-dependent receptor plug" evidence="6">
    <location>
        <begin position="71"/>
        <end position="173"/>
    </location>
</feature>
<dbReference type="InterPro" id="IPR036942">
    <property type="entry name" value="Beta-barrel_TonB_sf"/>
</dbReference>
<evidence type="ECO:0000256" key="4">
    <source>
        <dbReference type="SAM" id="MobiDB-lite"/>
    </source>
</evidence>
<feature type="signal peptide" evidence="5">
    <location>
        <begin position="1"/>
        <end position="25"/>
    </location>
</feature>
<evidence type="ECO:0000256" key="5">
    <source>
        <dbReference type="SAM" id="SignalP"/>
    </source>
</evidence>
<keyword evidence="2" id="KW-0472">Membrane</keyword>
<protein>
    <submittedName>
        <fullName evidence="8">TonB-dependent receptor</fullName>
    </submittedName>
</protein>
<dbReference type="InterPro" id="IPR041700">
    <property type="entry name" value="OMP_b-brl_3"/>
</dbReference>
<name>A0A192D8B6_9SPHN</name>
<evidence type="ECO:0000313" key="8">
    <source>
        <dbReference type="EMBL" id="ANK14107.1"/>
    </source>
</evidence>
<evidence type="ECO:0000256" key="3">
    <source>
        <dbReference type="ARBA" id="ARBA00023237"/>
    </source>
</evidence>
<dbReference type="OrthoDB" id="5476657at2"/>
<evidence type="ECO:0000256" key="2">
    <source>
        <dbReference type="ARBA" id="ARBA00023136"/>
    </source>
</evidence>
<organism evidence="8 9">
    <name type="scientific">Erythrobacter neustonensis</name>
    <dbReference type="NCBI Taxonomy" id="1112"/>
    <lineage>
        <taxon>Bacteria</taxon>
        <taxon>Pseudomonadati</taxon>
        <taxon>Pseudomonadota</taxon>
        <taxon>Alphaproteobacteria</taxon>
        <taxon>Sphingomonadales</taxon>
        <taxon>Erythrobacteraceae</taxon>
        <taxon>Erythrobacter/Porphyrobacter group</taxon>
        <taxon>Erythrobacter</taxon>
    </lineage>
</organism>
<dbReference type="PANTHER" id="PTHR40980:SF4">
    <property type="entry name" value="TONB-DEPENDENT RECEPTOR-LIKE BETA-BARREL DOMAIN-CONTAINING PROTEIN"/>
    <property type="match status" value="1"/>
</dbReference>
<dbReference type="GO" id="GO:0009279">
    <property type="term" value="C:cell outer membrane"/>
    <property type="evidence" value="ECO:0007669"/>
    <property type="project" value="UniProtKB-SubCell"/>
</dbReference>
<dbReference type="AlphaFoldDB" id="A0A192D8B6"/>